<proteinExistence type="predicted"/>
<dbReference type="PROSITE" id="PS51257">
    <property type="entry name" value="PROKAR_LIPOPROTEIN"/>
    <property type="match status" value="1"/>
</dbReference>
<dbReference type="EMBL" id="PRLG01000002">
    <property type="protein sequence ID" value="PYY31272.1"/>
    <property type="molecule type" value="Genomic_DNA"/>
</dbReference>
<comment type="caution">
    <text evidence="1">The sequence shown here is derived from an EMBL/GenBank/DDBJ whole genome shotgun (WGS) entry which is preliminary data.</text>
</comment>
<gene>
    <name evidence="1" type="ORF">PIL02S_00363</name>
</gene>
<organism evidence="1 2">
    <name type="scientific">Paenibacillus illinoisensis</name>
    <dbReference type="NCBI Taxonomy" id="59845"/>
    <lineage>
        <taxon>Bacteria</taxon>
        <taxon>Bacillati</taxon>
        <taxon>Bacillota</taxon>
        <taxon>Bacilli</taxon>
        <taxon>Bacillales</taxon>
        <taxon>Paenibacillaceae</taxon>
        <taxon>Paenibacillus</taxon>
    </lineage>
</organism>
<evidence type="ECO:0000313" key="2">
    <source>
        <dbReference type="Proteomes" id="UP000247459"/>
    </source>
</evidence>
<dbReference type="AlphaFoldDB" id="A0A2W0CMH8"/>
<dbReference type="Proteomes" id="UP000247459">
    <property type="component" value="Unassembled WGS sequence"/>
</dbReference>
<sequence>MRIKLLTVVLLLIFTFVIGCSSMSTSDQQKMVEIATPISAQYIKQYYNAEFVVTSYDIDDPSIHSRLYLYGYVTGHEDERITVSYNYDRQEVLSVEGPGWFMDNRNPKKEVPSS</sequence>
<reference evidence="1 2" key="1">
    <citation type="submission" date="2018-01" db="EMBL/GenBank/DDBJ databases">
        <title>Genome sequence of the PGP bacterium Paenibacillus illinoisensis E3.</title>
        <authorList>
            <person name="Rolli E."/>
            <person name="Marasco R."/>
            <person name="Bessem C."/>
            <person name="Michoud G."/>
            <person name="Gaiarsa S."/>
            <person name="Borin S."/>
            <person name="Daffonchio D."/>
        </authorList>
    </citation>
    <scope>NUCLEOTIDE SEQUENCE [LARGE SCALE GENOMIC DNA]</scope>
    <source>
        <strain evidence="1 2">E3</strain>
    </source>
</reference>
<evidence type="ECO:0000313" key="1">
    <source>
        <dbReference type="EMBL" id="PYY31272.1"/>
    </source>
</evidence>
<accession>A0A2W0CMH8</accession>
<protein>
    <submittedName>
        <fullName evidence="1">Uncharacterized protein</fullName>
    </submittedName>
</protein>
<name>A0A2W0CMH8_9BACL</name>